<feature type="transmembrane region" description="Helical" evidence="1">
    <location>
        <begin position="25"/>
        <end position="47"/>
    </location>
</feature>
<accession>A0ABQ6MX44</accession>
<keyword evidence="3" id="KW-1185">Reference proteome</keyword>
<keyword evidence="1" id="KW-1133">Transmembrane helix</keyword>
<dbReference type="Proteomes" id="UP001165060">
    <property type="component" value="Unassembled WGS sequence"/>
</dbReference>
<comment type="caution">
    <text evidence="2">The sequence shown here is derived from an EMBL/GenBank/DDBJ whole genome shotgun (WGS) entry which is preliminary data.</text>
</comment>
<sequence>ISLALRRILAETAPKDDSAKGKLQAAANFLAGALPYLCFCCECLGTAGPATKNALYCVFEACGWTSMFAVAGFCAFVCRRNIKKMVDGAEGDLKDAKIFSNGLVLVACVYVPYMIIANIPLYYDQWKADQEAGAQYLSFKDGLPDLAICHESNNQDWDKWSDDAGWMVGYYGPAVWTSIWLMKAPLINKMGGGAGAGNVVGGGERLINVSML</sequence>
<protein>
    <submittedName>
        <fullName evidence="2">Uncharacterized protein</fullName>
    </submittedName>
</protein>
<reference evidence="2 3" key="1">
    <citation type="journal article" date="2023" name="Commun. Biol.">
        <title>Genome analysis of Parmales, the sister group of diatoms, reveals the evolutionary specialization of diatoms from phago-mixotrophs to photoautotrophs.</title>
        <authorList>
            <person name="Ban H."/>
            <person name="Sato S."/>
            <person name="Yoshikawa S."/>
            <person name="Yamada K."/>
            <person name="Nakamura Y."/>
            <person name="Ichinomiya M."/>
            <person name="Sato N."/>
            <person name="Blanc-Mathieu R."/>
            <person name="Endo H."/>
            <person name="Kuwata A."/>
            <person name="Ogata H."/>
        </authorList>
    </citation>
    <scope>NUCLEOTIDE SEQUENCE [LARGE SCALE GENOMIC DNA]</scope>
</reference>
<feature type="transmembrane region" description="Helical" evidence="1">
    <location>
        <begin position="164"/>
        <end position="182"/>
    </location>
</feature>
<dbReference type="EMBL" id="BRYB01000651">
    <property type="protein sequence ID" value="GMI34643.1"/>
    <property type="molecule type" value="Genomic_DNA"/>
</dbReference>
<gene>
    <name evidence="2" type="ORF">TeGR_g10017</name>
</gene>
<evidence type="ECO:0000313" key="3">
    <source>
        <dbReference type="Proteomes" id="UP001165060"/>
    </source>
</evidence>
<evidence type="ECO:0000313" key="2">
    <source>
        <dbReference type="EMBL" id="GMI34643.1"/>
    </source>
</evidence>
<keyword evidence="1" id="KW-0472">Membrane</keyword>
<evidence type="ECO:0000256" key="1">
    <source>
        <dbReference type="SAM" id="Phobius"/>
    </source>
</evidence>
<name>A0ABQ6MX44_9STRA</name>
<keyword evidence="1" id="KW-0812">Transmembrane</keyword>
<organism evidence="2 3">
    <name type="scientific">Tetraparma gracilis</name>
    <dbReference type="NCBI Taxonomy" id="2962635"/>
    <lineage>
        <taxon>Eukaryota</taxon>
        <taxon>Sar</taxon>
        <taxon>Stramenopiles</taxon>
        <taxon>Ochrophyta</taxon>
        <taxon>Bolidophyceae</taxon>
        <taxon>Parmales</taxon>
        <taxon>Triparmaceae</taxon>
        <taxon>Tetraparma</taxon>
    </lineage>
</organism>
<feature type="transmembrane region" description="Helical" evidence="1">
    <location>
        <begin position="98"/>
        <end position="123"/>
    </location>
</feature>
<feature type="transmembrane region" description="Helical" evidence="1">
    <location>
        <begin position="53"/>
        <end position="77"/>
    </location>
</feature>
<feature type="non-terminal residue" evidence="2">
    <location>
        <position position="1"/>
    </location>
</feature>
<proteinExistence type="predicted"/>